<reference evidence="2 3" key="1">
    <citation type="submission" date="2021-03" db="EMBL/GenBank/DDBJ databases">
        <title>Sequencing the genomes of 1000 actinobacteria strains.</title>
        <authorList>
            <person name="Klenk H.-P."/>
        </authorList>
    </citation>
    <scope>NUCLEOTIDE SEQUENCE [LARGE SCALE GENOMIC DNA]</scope>
    <source>
        <strain evidence="2 3">DSM 46670</strain>
    </source>
</reference>
<dbReference type="RefSeq" id="WP_209645180.1">
    <property type="nucleotide sequence ID" value="NZ_JAGINW010000001.1"/>
</dbReference>
<name>A0ABS4TVW9_9PSEU</name>
<dbReference type="EMBL" id="JAGINW010000001">
    <property type="protein sequence ID" value="MBP2328118.1"/>
    <property type="molecule type" value="Genomic_DNA"/>
</dbReference>
<gene>
    <name evidence="2" type="ORF">JOF56_008503</name>
</gene>
<dbReference type="Proteomes" id="UP001519332">
    <property type="component" value="Unassembled WGS sequence"/>
</dbReference>
<sequence>MSVRLRWWFVAGVVILVAASTLAITLPGTGLITPDRVVDGRFDGPEPDPGGDRDVKLDPDTGIAYFSYTAGGSRIAAYREGSDTPLWTAEVGGDIVSVSGGLVLTTADRVLTAIDAQTGKLLWKQPSLPIAAGSARSDGRVFASLMDKKGFTSGVAMLDARTGQLIWRLDHDGRDRVVAIPDSQELLRYRTGHTLDRLDPSSGAVLASTDVSALVTGSTSADLTFTGDALLMQLLNSETDTRRGVVLGLSDLKLRWEHDGRMTSLADGLFYAGSSVTGRQVLDAQGRELWRPVEEVQVGRGGATWGYMKVYPEDKQGTDEFVYVDLATGRRLVSDSRQQAWYGTSGVLQMHRDRPKGRTTNVLFWFLSLPEGEYSSLGELPVAYPDCAFSRTHIACFDSKGKPGIWRYRD</sequence>
<dbReference type="InterPro" id="IPR018391">
    <property type="entry name" value="PQQ_b-propeller_rpt"/>
</dbReference>
<dbReference type="SMART" id="SM00564">
    <property type="entry name" value="PQQ"/>
    <property type="match status" value="2"/>
</dbReference>
<dbReference type="InterPro" id="IPR015943">
    <property type="entry name" value="WD40/YVTN_repeat-like_dom_sf"/>
</dbReference>
<keyword evidence="3" id="KW-1185">Reference proteome</keyword>
<dbReference type="SUPFAM" id="SSF50998">
    <property type="entry name" value="Quinoprotein alcohol dehydrogenase-like"/>
    <property type="match status" value="1"/>
</dbReference>
<proteinExistence type="predicted"/>
<organism evidence="2 3">
    <name type="scientific">Kibdelosporangium banguiense</name>
    <dbReference type="NCBI Taxonomy" id="1365924"/>
    <lineage>
        <taxon>Bacteria</taxon>
        <taxon>Bacillati</taxon>
        <taxon>Actinomycetota</taxon>
        <taxon>Actinomycetes</taxon>
        <taxon>Pseudonocardiales</taxon>
        <taxon>Pseudonocardiaceae</taxon>
        <taxon>Kibdelosporangium</taxon>
    </lineage>
</organism>
<protein>
    <recommendedName>
        <fullName evidence="1">Pyrrolo-quinoline quinone repeat domain-containing protein</fullName>
    </recommendedName>
</protein>
<comment type="caution">
    <text evidence="2">The sequence shown here is derived from an EMBL/GenBank/DDBJ whole genome shotgun (WGS) entry which is preliminary data.</text>
</comment>
<dbReference type="InterPro" id="IPR011047">
    <property type="entry name" value="Quinoprotein_ADH-like_sf"/>
</dbReference>
<accession>A0ABS4TVW9</accession>
<evidence type="ECO:0000313" key="3">
    <source>
        <dbReference type="Proteomes" id="UP001519332"/>
    </source>
</evidence>
<evidence type="ECO:0000313" key="2">
    <source>
        <dbReference type="EMBL" id="MBP2328118.1"/>
    </source>
</evidence>
<feature type="domain" description="Pyrrolo-quinoline quinone repeat" evidence="1">
    <location>
        <begin position="73"/>
        <end position="142"/>
    </location>
</feature>
<feature type="domain" description="Pyrrolo-quinoline quinone repeat" evidence="1">
    <location>
        <begin position="154"/>
        <end position="281"/>
    </location>
</feature>
<evidence type="ECO:0000259" key="1">
    <source>
        <dbReference type="Pfam" id="PF13360"/>
    </source>
</evidence>
<dbReference type="Pfam" id="PF13360">
    <property type="entry name" value="PQQ_2"/>
    <property type="match status" value="2"/>
</dbReference>
<dbReference type="InterPro" id="IPR002372">
    <property type="entry name" value="PQQ_rpt_dom"/>
</dbReference>
<dbReference type="Gene3D" id="2.130.10.10">
    <property type="entry name" value="YVTN repeat-like/Quinoprotein amine dehydrogenase"/>
    <property type="match status" value="1"/>
</dbReference>